<keyword evidence="3 8" id="KW-0813">Transport</keyword>
<dbReference type="InterPro" id="IPR005828">
    <property type="entry name" value="MFS_sugar_transport-like"/>
</dbReference>
<dbReference type="InterPro" id="IPR050360">
    <property type="entry name" value="MFS_Sugar_Transporters"/>
</dbReference>
<dbReference type="AlphaFoldDB" id="A0AAD6HKR8"/>
<evidence type="ECO:0000256" key="1">
    <source>
        <dbReference type="ARBA" id="ARBA00004141"/>
    </source>
</evidence>
<evidence type="ECO:0000256" key="6">
    <source>
        <dbReference type="ARBA" id="ARBA00022989"/>
    </source>
</evidence>
<evidence type="ECO:0000256" key="7">
    <source>
        <dbReference type="ARBA" id="ARBA00023136"/>
    </source>
</evidence>
<organism evidence="12 13">
    <name type="scientific">Penicillium malachiteum</name>
    <dbReference type="NCBI Taxonomy" id="1324776"/>
    <lineage>
        <taxon>Eukaryota</taxon>
        <taxon>Fungi</taxon>
        <taxon>Dikarya</taxon>
        <taxon>Ascomycota</taxon>
        <taxon>Pezizomycotina</taxon>
        <taxon>Eurotiomycetes</taxon>
        <taxon>Eurotiomycetidae</taxon>
        <taxon>Eurotiales</taxon>
        <taxon>Aspergillaceae</taxon>
        <taxon>Penicillium</taxon>
    </lineage>
</organism>
<gene>
    <name evidence="12" type="ORF">N7493_006541</name>
</gene>
<proteinExistence type="inferred from homology"/>
<dbReference type="GO" id="GO:0005351">
    <property type="term" value="F:carbohydrate:proton symporter activity"/>
    <property type="evidence" value="ECO:0007669"/>
    <property type="project" value="TreeGrafter"/>
</dbReference>
<feature type="transmembrane region" description="Helical" evidence="10">
    <location>
        <begin position="248"/>
        <end position="269"/>
    </location>
</feature>
<evidence type="ECO:0000256" key="5">
    <source>
        <dbReference type="ARBA" id="ARBA00022692"/>
    </source>
</evidence>
<keyword evidence="5 10" id="KW-0812">Transmembrane</keyword>
<evidence type="ECO:0000259" key="11">
    <source>
        <dbReference type="PROSITE" id="PS50850"/>
    </source>
</evidence>
<feature type="transmembrane region" description="Helical" evidence="10">
    <location>
        <begin position="175"/>
        <end position="197"/>
    </location>
</feature>
<comment type="caution">
    <text evidence="12">The sequence shown here is derived from an EMBL/GenBank/DDBJ whole genome shotgun (WGS) entry which is preliminary data.</text>
</comment>
<comment type="subcellular location">
    <subcellularLocation>
        <location evidence="1">Membrane</location>
        <topology evidence="1">Multi-pass membrane protein</topology>
    </subcellularLocation>
</comment>
<feature type="transmembrane region" description="Helical" evidence="10">
    <location>
        <begin position="209"/>
        <end position="228"/>
    </location>
</feature>
<dbReference type="InterPro" id="IPR003663">
    <property type="entry name" value="Sugar/inositol_transpt"/>
</dbReference>
<protein>
    <recommendedName>
        <fullName evidence="11">Major facilitator superfamily (MFS) profile domain-containing protein</fullName>
    </recommendedName>
</protein>
<dbReference type="PANTHER" id="PTHR48022:SF5">
    <property type="entry name" value="ALPHA-GLUCOSIDES PERMEASE MPH2-RELATED"/>
    <property type="match status" value="1"/>
</dbReference>
<dbReference type="EMBL" id="JAQJAN010000008">
    <property type="protein sequence ID" value="KAJ5724813.1"/>
    <property type="molecule type" value="Genomic_DNA"/>
</dbReference>
<reference evidence="12" key="2">
    <citation type="submission" date="2023-01" db="EMBL/GenBank/DDBJ databases">
        <authorList>
            <person name="Petersen C."/>
        </authorList>
    </citation>
    <scope>NUCLEOTIDE SEQUENCE</scope>
    <source>
        <strain evidence="12">IBT 17514</strain>
    </source>
</reference>
<sequence>MASQEVNTVMEPASKPGDPTDSDKAVHIEPEIDQPYLKDLDLIALNRDANAATEREHTMSLWQGLKLYPKAIGWSLLLSTAIIMEGYDTALLSSLFAFDTFNVRYGTLQPDGSYVISAPWRSGLTNGEACGEILGLWACGMIQARFGYKKTLMGALVLIVGAIFITFFAQNLPMLLAGEIVCGLAWGVFPALATAYASDICPVVLRPYLTTYVNLCWVFGELMATGVLSRMLNRTDQWSYRIPFAIQWIWPIPILIGACFAPESPYWLVQKDRISEARDALIRLTNPADTLFDMDNAIALIRLTDKIEKQHNAETRYIDILKGANLRRTEISVCAWLIQQFGGSGLMTYSTVFFEQAGLSDTYAFDMSMAMYALGALGTIASWWMMTYIGRRTLYLYGCFSSLILMIIIGACGFTSTDNSSASWAIGSLLIIFTFVYDSTIGPVCYSLVAEIPSTRLKAKTMVVARSLYCAAAITVNILSNYQMTSTAWDWGAKTGLFWAGTGVICCVWTYFRLPEPNGRTYGELNVLFEQGVSARKFKSTHVEVVAANDLIIDGLVVETSQPVPQVDLSQKDKVVSESIAQI</sequence>
<feature type="transmembrane region" description="Helical" evidence="10">
    <location>
        <begin position="394"/>
        <end position="416"/>
    </location>
</feature>
<keyword evidence="7 10" id="KW-0472">Membrane</keyword>
<evidence type="ECO:0000256" key="3">
    <source>
        <dbReference type="ARBA" id="ARBA00022448"/>
    </source>
</evidence>
<dbReference type="GO" id="GO:0016020">
    <property type="term" value="C:membrane"/>
    <property type="evidence" value="ECO:0007669"/>
    <property type="project" value="UniProtKB-SubCell"/>
</dbReference>
<dbReference type="Pfam" id="PF00083">
    <property type="entry name" value="Sugar_tr"/>
    <property type="match status" value="1"/>
</dbReference>
<keyword evidence="13" id="KW-1185">Reference proteome</keyword>
<dbReference type="InterPro" id="IPR036259">
    <property type="entry name" value="MFS_trans_sf"/>
</dbReference>
<evidence type="ECO:0000313" key="12">
    <source>
        <dbReference type="EMBL" id="KAJ5724813.1"/>
    </source>
</evidence>
<feature type="domain" description="Major facilitator superfamily (MFS) profile" evidence="11">
    <location>
        <begin position="74"/>
        <end position="518"/>
    </location>
</feature>
<dbReference type="FunFam" id="1.20.1250.20:FF:000254">
    <property type="entry name" value="MAL31p Maltose permease"/>
    <property type="match status" value="1"/>
</dbReference>
<dbReference type="PANTHER" id="PTHR48022">
    <property type="entry name" value="PLASTIDIC GLUCOSE TRANSPORTER 4"/>
    <property type="match status" value="1"/>
</dbReference>
<name>A0AAD6HKR8_9EURO</name>
<evidence type="ECO:0000256" key="8">
    <source>
        <dbReference type="RuleBase" id="RU003346"/>
    </source>
</evidence>
<dbReference type="Gene3D" id="1.20.1250.20">
    <property type="entry name" value="MFS general substrate transporter like domains"/>
    <property type="match status" value="1"/>
</dbReference>
<comment type="similarity">
    <text evidence="2 8">Belongs to the major facilitator superfamily. Sugar transporter (TC 2.A.1.1) family.</text>
</comment>
<reference evidence="12" key="1">
    <citation type="journal article" date="2023" name="IMA Fungus">
        <title>Comparative genomic study of the Penicillium genus elucidates a diverse pangenome and 15 lateral gene transfer events.</title>
        <authorList>
            <person name="Petersen C."/>
            <person name="Sorensen T."/>
            <person name="Nielsen M.R."/>
            <person name="Sondergaard T.E."/>
            <person name="Sorensen J.L."/>
            <person name="Fitzpatrick D.A."/>
            <person name="Frisvad J.C."/>
            <person name="Nielsen K.L."/>
        </authorList>
    </citation>
    <scope>NUCLEOTIDE SEQUENCE</scope>
    <source>
        <strain evidence="12">IBT 17514</strain>
    </source>
</reference>
<evidence type="ECO:0000313" key="13">
    <source>
        <dbReference type="Proteomes" id="UP001215712"/>
    </source>
</evidence>
<dbReference type="SUPFAM" id="SSF103473">
    <property type="entry name" value="MFS general substrate transporter"/>
    <property type="match status" value="1"/>
</dbReference>
<evidence type="ECO:0000256" key="10">
    <source>
        <dbReference type="SAM" id="Phobius"/>
    </source>
</evidence>
<accession>A0AAD6HKR8</accession>
<feature type="transmembrane region" description="Helical" evidence="10">
    <location>
        <begin position="461"/>
        <end position="479"/>
    </location>
</feature>
<feature type="transmembrane region" description="Helical" evidence="10">
    <location>
        <begin position="491"/>
        <end position="512"/>
    </location>
</feature>
<evidence type="ECO:0000256" key="2">
    <source>
        <dbReference type="ARBA" id="ARBA00010992"/>
    </source>
</evidence>
<evidence type="ECO:0000256" key="9">
    <source>
        <dbReference type="SAM" id="MobiDB-lite"/>
    </source>
</evidence>
<dbReference type="Proteomes" id="UP001215712">
    <property type="component" value="Unassembled WGS sequence"/>
</dbReference>
<feature type="transmembrane region" description="Helical" evidence="10">
    <location>
        <begin position="331"/>
        <end position="349"/>
    </location>
</feature>
<feature type="transmembrane region" description="Helical" evidence="10">
    <location>
        <begin position="422"/>
        <end position="449"/>
    </location>
</feature>
<feature type="transmembrane region" description="Helical" evidence="10">
    <location>
        <begin position="151"/>
        <end position="169"/>
    </location>
</feature>
<dbReference type="NCBIfam" id="TIGR00879">
    <property type="entry name" value="SP"/>
    <property type="match status" value="1"/>
</dbReference>
<feature type="region of interest" description="Disordered" evidence="9">
    <location>
        <begin position="1"/>
        <end position="25"/>
    </location>
</feature>
<keyword evidence="4" id="KW-0762">Sugar transport</keyword>
<feature type="transmembrane region" description="Helical" evidence="10">
    <location>
        <begin position="369"/>
        <end position="387"/>
    </location>
</feature>
<dbReference type="PROSITE" id="PS50850">
    <property type="entry name" value="MFS"/>
    <property type="match status" value="1"/>
</dbReference>
<evidence type="ECO:0000256" key="4">
    <source>
        <dbReference type="ARBA" id="ARBA00022597"/>
    </source>
</evidence>
<dbReference type="InterPro" id="IPR020846">
    <property type="entry name" value="MFS_dom"/>
</dbReference>
<keyword evidence="6 10" id="KW-1133">Transmembrane helix</keyword>